<sequence length="452" mass="51662">MNNKYFFTIILTLLTITAGFSQQAWSLDDCVSYALSHNLQLKDFEYNKDSGKETYRQSFRNLLPTVDASSNYFVRYGRSIDPNNNAIVFTDFFSNNYSVDANLDLFRGFQKLNTIKASKLIYKATQEEVLQQKYLLAFRVMAAFYDIQFMEGLLEISKEQVEVSQTNYNLVKRQVELGQRAGADLYEAESALLADKLLVTQNENTLKTARLTLMQEMNLKEESTIEINSLSGYDPDRKAQEKIVDQDSIFTKAKEFIPIVKAQELRAKAAKKQLAAERGNLYPSLRLFAGYGTGFFETNTNDDGSVIPFNTQITDNASQFVGVALNIPISNGWSARSRVKQQKVELMRAENNYEVQKQELFQLIQQLVQEGNALQTEFEQSEQRVKSQELSFKIGQKRYEKGLINAIELNQAKNLFATAQNENLQVKLRLKVNKSTLDFYNGLPVFNIDNTK</sequence>
<gene>
    <name evidence="10" type="ORF">GWK10_09010</name>
</gene>
<dbReference type="GO" id="GO:0015288">
    <property type="term" value="F:porin activity"/>
    <property type="evidence" value="ECO:0007669"/>
    <property type="project" value="TreeGrafter"/>
</dbReference>
<evidence type="ECO:0000313" key="11">
    <source>
        <dbReference type="Proteomes" id="UP000474296"/>
    </source>
</evidence>
<dbReference type="EMBL" id="JAABOQ010000003">
    <property type="protein sequence ID" value="NER17350.1"/>
    <property type="molecule type" value="Genomic_DNA"/>
</dbReference>
<dbReference type="SUPFAM" id="SSF56954">
    <property type="entry name" value="Outer membrane efflux proteins (OEP)"/>
    <property type="match status" value="1"/>
</dbReference>
<comment type="caution">
    <text evidence="10">The sequence shown here is derived from an EMBL/GenBank/DDBJ whole genome shotgun (WGS) entry which is preliminary data.</text>
</comment>
<keyword evidence="6" id="KW-0472">Membrane</keyword>
<evidence type="ECO:0000256" key="4">
    <source>
        <dbReference type="ARBA" id="ARBA00022452"/>
    </source>
</evidence>
<dbReference type="PANTHER" id="PTHR30026:SF20">
    <property type="entry name" value="OUTER MEMBRANE PROTEIN TOLC"/>
    <property type="match status" value="1"/>
</dbReference>
<dbReference type="Proteomes" id="UP000474296">
    <property type="component" value="Unassembled WGS sequence"/>
</dbReference>
<dbReference type="AlphaFoldDB" id="A0A6M0CUA5"/>
<evidence type="ECO:0000313" key="10">
    <source>
        <dbReference type="EMBL" id="NER17350.1"/>
    </source>
</evidence>
<evidence type="ECO:0000256" key="3">
    <source>
        <dbReference type="ARBA" id="ARBA00022448"/>
    </source>
</evidence>
<dbReference type="GO" id="GO:1990281">
    <property type="term" value="C:efflux pump complex"/>
    <property type="evidence" value="ECO:0007669"/>
    <property type="project" value="TreeGrafter"/>
</dbReference>
<evidence type="ECO:0000256" key="1">
    <source>
        <dbReference type="ARBA" id="ARBA00004442"/>
    </source>
</evidence>
<organism evidence="10 11">
    <name type="scientific">Spongiivirga citrea</name>
    <dbReference type="NCBI Taxonomy" id="1481457"/>
    <lineage>
        <taxon>Bacteria</taxon>
        <taxon>Pseudomonadati</taxon>
        <taxon>Bacteroidota</taxon>
        <taxon>Flavobacteriia</taxon>
        <taxon>Flavobacteriales</taxon>
        <taxon>Flavobacteriaceae</taxon>
        <taxon>Spongiivirga</taxon>
    </lineage>
</organism>
<protein>
    <submittedName>
        <fullName evidence="10">TolC family protein</fullName>
    </submittedName>
</protein>
<reference evidence="10 11" key="1">
    <citation type="submission" date="2020-01" db="EMBL/GenBank/DDBJ databases">
        <title>Spongiivirga citrea KCTC 32990T.</title>
        <authorList>
            <person name="Wang G."/>
        </authorList>
    </citation>
    <scope>NUCLEOTIDE SEQUENCE [LARGE SCALE GENOMIC DNA]</scope>
    <source>
        <strain evidence="10 11">KCTC 32990</strain>
    </source>
</reference>
<evidence type="ECO:0000256" key="9">
    <source>
        <dbReference type="SAM" id="SignalP"/>
    </source>
</evidence>
<dbReference type="Gene3D" id="1.20.1600.10">
    <property type="entry name" value="Outer membrane efflux proteins (OEP)"/>
    <property type="match status" value="1"/>
</dbReference>
<comment type="subcellular location">
    <subcellularLocation>
        <location evidence="1">Cell outer membrane</location>
    </subcellularLocation>
</comment>
<dbReference type="PANTHER" id="PTHR30026">
    <property type="entry name" value="OUTER MEMBRANE PROTEIN TOLC"/>
    <property type="match status" value="1"/>
</dbReference>
<feature type="chain" id="PRO_5027046172" evidence="9">
    <location>
        <begin position="27"/>
        <end position="452"/>
    </location>
</feature>
<keyword evidence="3" id="KW-0813">Transport</keyword>
<evidence type="ECO:0000256" key="5">
    <source>
        <dbReference type="ARBA" id="ARBA00022692"/>
    </source>
</evidence>
<name>A0A6M0CUA5_9FLAO</name>
<dbReference type="Pfam" id="PF02321">
    <property type="entry name" value="OEP"/>
    <property type="match status" value="2"/>
</dbReference>
<keyword evidence="7" id="KW-0998">Cell outer membrane</keyword>
<keyword evidence="8" id="KW-0175">Coiled coil</keyword>
<dbReference type="GO" id="GO:0015562">
    <property type="term" value="F:efflux transmembrane transporter activity"/>
    <property type="evidence" value="ECO:0007669"/>
    <property type="project" value="InterPro"/>
</dbReference>
<evidence type="ECO:0000256" key="7">
    <source>
        <dbReference type="ARBA" id="ARBA00023237"/>
    </source>
</evidence>
<keyword evidence="9" id="KW-0732">Signal</keyword>
<dbReference type="InterPro" id="IPR051906">
    <property type="entry name" value="TolC-like"/>
</dbReference>
<feature type="signal peptide" evidence="9">
    <location>
        <begin position="1"/>
        <end position="26"/>
    </location>
</feature>
<keyword evidence="4" id="KW-1134">Transmembrane beta strand</keyword>
<proteinExistence type="inferred from homology"/>
<dbReference type="InterPro" id="IPR003423">
    <property type="entry name" value="OMP_efflux"/>
</dbReference>
<keyword evidence="5" id="KW-0812">Transmembrane</keyword>
<comment type="similarity">
    <text evidence="2">Belongs to the outer membrane factor (OMF) (TC 1.B.17) family.</text>
</comment>
<evidence type="ECO:0000256" key="2">
    <source>
        <dbReference type="ARBA" id="ARBA00007613"/>
    </source>
</evidence>
<dbReference type="RefSeq" id="WP_164031749.1">
    <property type="nucleotide sequence ID" value="NZ_JAABOQ010000003.1"/>
</dbReference>
<dbReference type="GO" id="GO:0009279">
    <property type="term" value="C:cell outer membrane"/>
    <property type="evidence" value="ECO:0007669"/>
    <property type="project" value="UniProtKB-SubCell"/>
</dbReference>
<evidence type="ECO:0000256" key="8">
    <source>
        <dbReference type="SAM" id="Coils"/>
    </source>
</evidence>
<feature type="coiled-coil region" evidence="8">
    <location>
        <begin position="339"/>
        <end position="384"/>
    </location>
</feature>
<keyword evidence="11" id="KW-1185">Reference proteome</keyword>
<evidence type="ECO:0000256" key="6">
    <source>
        <dbReference type="ARBA" id="ARBA00023136"/>
    </source>
</evidence>
<accession>A0A6M0CUA5</accession>